<dbReference type="SUPFAM" id="SSF52540">
    <property type="entry name" value="P-loop containing nucleoside triphosphate hydrolases"/>
    <property type="match status" value="1"/>
</dbReference>
<dbReference type="GO" id="GO:0005524">
    <property type="term" value="F:ATP binding"/>
    <property type="evidence" value="ECO:0007669"/>
    <property type="project" value="UniProtKB-KW"/>
</dbReference>
<reference evidence="12" key="1">
    <citation type="journal article" date="2013" name="PLoS Genet.">
        <title>The genome of Spraguea lophii and the basis of host-microsporidian interactions.</title>
        <authorList>
            <person name="Campbell S.E."/>
            <person name="Williams T.A."/>
            <person name="Yousuf A."/>
            <person name="Soanes D.M."/>
            <person name="Paszkiewicz K.H."/>
            <person name="Williams B.A.P."/>
        </authorList>
    </citation>
    <scope>NUCLEOTIDE SEQUENCE [LARGE SCALE GENOMIC DNA]</scope>
    <source>
        <strain evidence="12">42_110</strain>
    </source>
</reference>
<evidence type="ECO:0000256" key="6">
    <source>
        <dbReference type="PROSITE-ProRule" id="PRU00552"/>
    </source>
</evidence>
<evidence type="ECO:0000256" key="3">
    <source>
        <dbReference type="ARBA" id="ARBA00022806"/>
    </source>
</evidence>
<dbReference type="OMA" id="NECTDRS"/>
<feature type="domain" description="Helicase ATP-binding" evidence="8">
    <location>
        <begin position="40"/>
        <end position="213"/>
    </location>
</feature>
<dbReference type="AlphaFoldDB" id="S7WDY7"/>
<gene>
    <name evidence="11" type="ORF">SLOPH_266</name>
</gene>
<evidence type="ECO:0000256" key="1">
    <source>
        <dbReference type="ARBA" id="ARBA00022741"/>
    </source>
</evidence>
<feature type="domain" description="Helicase C-terminal" evidence="9">
    <location>
        <begin position="237"/>
        <end position="382"/>
    </location>
</feature>
<comment type="similarity">
    <text evidence="7">Belongs to the DEAD box helicase family.</text>
</comment>
<evidence type="ECO:0000256" key="2">
    <source>
        <dbReference type="ARBA" id="ARBA00022801"/>
    </source>
</evidence>
<evidence type="ECO:0000259" key="8">
    <source>
        <dbReference type="PROSITE" id="PS51192"/>
    </source>
</evidence>
<dbReference type="EMBL" id="ATCN01000051">
    <property type="protein sequence ID" value="EPR79992.1"/>
    <property type="molecule type" value="Genomic_DNA"/>
</dbReference>
<name>S7WDY7_SPRLO</name>
<dbReference type="PROSITE" id="PS51194">
    <property type="entry name" value="HELICASE_CTER"/>
    <property type="match status" value="1"/>
</dbReference>
<proteinExistence type="inferred from homology"/>
<organism evidence="11 12">
    <name type="scientific">Spraguea lophii (strain 42_110)</name>
    <name type="common">Microsporidian parasite</name>
    <dbReference type="NCBI Taxonomy" id="1358809"/>
    <lineage>
        <taxon>Eukaryota</taxon>
        <taxon>Fungi</taxon>
        <taxon>Fungi incertae sedis</taxon>
        <taxon>Microsporidia</taxon>
        <taxon>Spragueidae</taxon>
        <taxon>Spraguea</taxon>
    </lineage>
</organism>
<dbReference type="InterPro" id="IPR000629">
    <property type="entry name" value="RNA-helicase_DEAD-box_CS"/>
</dbReference>
<dbReference type="GO" id="GO:0016787">
    <property type="term" value="F:hydrolase activity"/>
    <property type="evidence" value="ECO:0007669"/>
    <property type="project" value="UniProtKB-KW"/>
</dbReference>
<dbReference type="InterPro" id="IPR050079">
    <property type="entry name" value="DEAD_box_RNA_helicase"/>
</dbReference>
<keyword evidence="5" id="KW-0694">RNA-binding</keyword>
<dbReference type="HOGENOM" id="CLU_003041_1_1_1"/>
<evidence type="ECO:0000256" key="5">
    <source>
        <dbReference type="ARBA" id="ARBA00022884"/>
    </source>
</evidence>
<dbReference type="PROSITE" id="PS51192">
    <property type="entry name" value="HELICASE_ATP_BIND_1"/>
    <property type="match status" value="1"/>
</dbReference>
<dbReference type="InterPro" id="IPR001650">
    <property type="entry name" value="Helicase_C-like"/>
</dbReference>
<evidence type="ECO:0000256" key="7">
    <source>
        <dbReference type="RuleBase" id="RU000492"/>
    </source>
</evidence>
<dbReference type="OrthoDB" id="10261904at2759"/>
<keyword evidence="12" id="KW-1185">Reference proteome</keyword>
<dbReference type="SMART" id="SM00490">
    <property type="entry name" value="HELICc"/>
    <property type="match status" value="1"/>
</dbReference>
<protein>
    <submittedName>
        <fullName evidence="11">DEAD/DEAH box RNA helicase</fullName>
    </submittedName>
</protein>
<dbReference type="GO" id="GO:0005829">
    <property type="term" value="C:cytosol"/>
    <property type="evidence" value="ECO:0007669"/>
    <property type="project" value="TreeGrafter"/>
</dbReference>
<dbReference type="GO" id="GO:0003724">
    <property type="term" value="F:RNA helicase activity"/>
    <property type="evidence" value="ECO:0007669"/>
    <property type="project" value="InterPro"/>
</dbReference>
<dbReference type="PANTHER" id="PTHR47959:SF24">
    <property type="entry name" value="ATP-DEPENDENT RNA HELICASE"/>
    <property type="match status" value="1"/>
</dbReference>
<dbReference type="FunCoup" id="S7WDY7">
    <property type="interactions" value="265"/>
</dbReference>
<dbReference type="PROSITE" id="PS51195">
    <property type="entry name" value="Q_MOTIF"/>
    <property type="match status" value="1"/>
</dbReference>
<evidence type="ECO:0000259" key="10">
    <source>
        <dbReference type="PROSITE" id="PS51195"/>
    </source>
</evidence>
<dbReference type="PROSITE" id="PS00039">
    <property type="entry name" value="DEAD_ATP_HELICASE"/>
    <property type="match status" value="1"/>
</dbReference>
<dbReference type="Pfam" id="PF00270">
    <property type="entry name" value="DEAD"/>
    <property type="match status" value="1"/>
</dbReference>
<feature type="domain" description="DEAD-box RNA helicase Q" evidence="10">
    <location>
        <begin position="9"/>
        <end position="37"/>
    </location>
</feature>
<dbReference type="InterPro" id="IPR044742">
    <property type="entry name" value="DEAD/DEAH_RhlB"/>
</dbReference>
<keyword evidence="3 7" id="KW-0347">Helicase</keyword>
<evidence type="ECO:0000259" key="9">
    <source>
        <dbReference type="PROSITE" id="PS51194"/>
    </source>
</evidence>
<dbReference type="CDD" id="cd00268">
    <property type="entry name" value="DEADc"/>
    <property type="match status" value="1"/>
</dbReference>
<keyword evidence="1 7" id="KW-0547">Nucleotide-binding</keyword>
<dbReference type="CDD" id="cd18787">
    <property type="entry name" value="SF2_C_DEAD"/>
    <property type="match status" value="1"/>
</dbReference>
<dbReference type="Proteomes" id="UP000014978">
    <property type="component" value="Unassembled WGS sequence"/>
</dbReference>
<dbReference type="Pfam" id="PF00271">
    <property type="entry name" value="Helicase_C"/>
    <property type="match status" value="1"/>
</dbReference>
<dbReference type="InterPro" id="IPR027417">
    <property type="entry name" value="P-loop_NTPase"/>
</dbReference>
<dbReference type="PANTHER" id="PTHR47959">
    <property type="entry name" value="ATP-DEPENDENT RNA HELICASE RHLE-RELATED"/>
    <property type="match status" value="1"/>
</dbReference>
<dbReference type="SMART" id="SM00487">
    <property type="entry name" value="DEXDc"/>
    <property type="match status" value="1"/>
</dbReference>
<accession>S7WDY7</accession>
<dbReference type="InterPro" id="IPR014001">
    <property type="entry name" value="Helicase_ATP-bd"/>
</dbReference>
<dbReference type="InterPro" id="IPR014014">
    <property type="entry name" value="RNA_helicase_DEAD_Q_motif"/>
</dbReference>
<dbReference type="GO" id="GO:0003723">
    <property type="term" value="F:RNA binding"/>
    <property type="evidence" value="ECO:0007669"/>
    <property type="project" value="UniProtKB-KW"/>
</dbReference>
<evidence type="ECO:0000313" key="12">
    <source>
        <dbReference type="Proteomes" id="UP000014978"/>
    </source>
</evidence>
<comment type="caution">
    <text evidence="11">The sequence shown here is derived from an EMBL/GenBank/DDBJ whole genome shotgun (WGS) entry which is preliminary data.</text>
</comment>
<evidence type="ECO:0000313" key="11">
    <source>
        <dbReference type="EMBL" id="EPR79992.1"/>
    </source>
</evidence>
<dbReference type="Gene3D" id="3.40.50.300">
    <property type="entry name" value="P-loop containing nucleotide triphosphate hydrolases"/>
    <property type="match status" value="2"/>
</dbReference>
<keyword evidence="2 7" id="KW-0378">Hydrolase</keyword>
<keyword evidence="4 7" id="KW-0067">ATP-binding</keyword>
<feature type="short sequence motif" description="Q motif" evidence="6">
    <location>
        <begin position="9"/>
        <end position="37"/>
    </location>
</feature>
<dbReference type="InterPro" id="IPR011545">
    <property type="entry name" value="DEAD/DEAH_box_helicase_dom"/>
</dbReference>
<evidence type="ECO:0000256" key="4">
    <source>
        <dbReference type="ARBA" id="ARBA00022840"/>
    </source>
</evidence>
<sequence>MEKENLNYTSFKNFGIDSKIIQILENNNISKPTGIQSLSIPKILQKKDIIGISGTGSGKTLAFCLPLLNSLLKKNRKYHSLILTPTRELAIQIKNVLNLIGEEFGLKVILLVGGEDMKAQKMAFNKLRKDIHVIVGTPGRLLDHMLNSNLKIEKLKFLVFDEADKLLSMDFESDIKHILERINNDRQTLLFSATINENVQNIISLGLKNPIILDSNDKNKELIQKYVFVGLKYKHGYLYEIIKKNKEKKIIIFVSTSFSTVLLFRMLNNLGLSNLAYIYGDMRQERRNNNLKKFREGDANILIATDVLSRGIDIPSVDIVINYDISKNFDDYIHRVGRTARAGKKGLALTFVTQYDVEEFQRVEHKLNIKMDEYCLDEKVIKDNFIIVEEAYNIGYKEAKEKMLKKKKNK</sequence>
<dbReference type="InParanoid" id="S7WDY7"/>
<dbReference type="STRING" id="1358809.S7WDY7"/>
<dbReference type="VEuPathDB" id="MicrosporidiaDB:SLOPH_266"/>